<reference evidence="1" key="1">
    <citation type="journal article" date="2021" name="PeerJ">
        <title>Extensive microbial diversity within the chicken gut microbiome revealed by metagenomics and culture.</title>
        <authorList>
            <person name="Gilroy R."/>
            <person name="Ravi A."/>
            <person name="Getino M."/>
            <person name="Pursley I."/>
            <person name="Horton D.L."/>
            <person name="Alikhan N.F."/>
            <person name="Baker D."/>
            <person name="Gharbi K."/>
            <person name="Hall N."/>
            <person name="Watson M."/>
            <person name="Adriaenssens E.M."/>
            <person name="Foster-Nyarko E."/>
            <person name="Jarju S."/>
            <person name="Secka A."/>
            <person name="Antonio M."/>
            <person name="Oren A."/>
            <person name="Chaudhuri R.R."/>
            <person name="La Ragione R."/>
            <person name="Hildebrand F."/>
            <person name="Pallen M.J."/>
        </authorList>
    </citation>
    <scope>NUCLEOTIDE SEQUENCE</scope>
    <source>
        <strain evidence="1">ChiBcolR8-3208</strain>
    </source>
</reference>
<dbReference type="Proteomes" id="UP000824214">
    <property type="component" value="Unassembled WGS sequence"/>
</dbReference>
<name>A0A9D2LYN7_9FIRM</name>
<organism evidence="1 2">
    <name type="scientific">Candidatus Acutalibacter ornithocaccae</name>
    <dbReference type="NCBI Taxonomy" id="2838416"/>
    <lineage>
        <taxon>Bacteria</taxon>
        <taxon>Bacillati</taxon>
        <taxon>Bacillota</taxon>
        <taxon>Clostridia</taxon>
        <taxon>Eubacteriales</taxon>
        <taxon>Acutalibacteraceae</taxon>
        <taxon>Acutalibacter</taxon>
    </lineage>
</organism>
<comment type="caution">
    <text evidence="1">The sequence shown here is derived from an EMBL/GenBank/DDBJ whole genome shotgun (WGS) entry which is preliminary data.</text>
</comment>
<evidence type="ECO:0000313" key="1">
    <source>
        <dbReference type="EMBL" id="HJB37546.1"/>
    </source>
</evidence>
<evidence type="ECO:0008006" key="3">
    <source>
        <dbReference type="Google" id="ProtNLM"/>
    </source>
</evidence>
<accession>A0A9D2LYN7</accession>
<sequence>MTKRVSLVCCYIFILLFITGCAVQRDNGRPEDSCISVNSLFEDEDKSIVSQADRTDGLLDSSVPGQSIFVPTPIPEDSFTTLSLEDLQNENGDFLIPGYFYDTRLDLISALYGLDTSIMEKGPQVDGDFTVTCVEGEMKLLDAIFQHELTFRDGRYSGSCLFLEAEEGEDITNLYEQLYSQLDLLYGLGEEQKIKKVVFPLDNGRERYFDSHKFSSVHEEEGERSTGILFSGYEENGAIVRIELDVYRLVDE</sequence>
<gene>
    <name evidence="1" type="ORF">H9942_05705</name>
</gene>
<evidence type="ECO:0000313" key="2">
    <source>
        <dbReference type="Proteomes" id="UP000824214"/>
    </source>
</evidence>
<reference evidence="1" key="2">
    <citation type="submission" date="2021-04" db="EMBL/GenBank/DDBJ databases">
        <authorList>
            <person name="Gilroy R."/>
        </authorList>
    </citation>
    <scope>NUCLEOTIDE SEQUENCE</scope>
    <source>
        <strain evidence="1">ChiBcolR8-3208</strain>
    </source>
</reference>
<proteinExistence type="predicted"/>
<dbReference type="EMBL" id="DWXZ01000120">
    <property type="protein sequence ID" value="HJB37546.1"/>
    <property type="molecule type" value="Genomic_DNA"/>
</dbReference>
<dbReference type="AlphaFoldDB" id="A0A9D2LYN7"/>
<protein>
    <recommendedName>
        <fullName evidence="3">Lipoprotein</fullName>
    </recommendedName>
</protein>
<dbReference type="PROSITE" id="PS51257">
    <property type="entry name" value="PROKAR_LIPOPROTEIN"/>
    <property type="match status" value="1"/>
</dbReference>